<proteinExistence type="predicted"/>
<comment type="caution">
    <text evidence="2">The sequence shown here is derived from an EMBL/GenBank/DDBJ whole genome shotgun (WGS) entry which is preliminary data.</text>
</comment>
<evidence type="ECO:0000313" key="3">
    <source>
        <dbReference type="Proteomes" id="UP000070058"/>
    </source>
</evidence>
<dbReference type="RefSeq" id="WP_068629355.1">
    <property type="nucleotide sequence ID" value="NZ_LSZQ01000029.1"/>
</dbReference>
<evidence type="ECO:0000256" key="1">
    <source>
        <dbReference type="SAM" id="MobiDB-lite"/>
    </source>
</evidence>
<dbReference type="EMBL" id="LSZQ01000029">
    <property type="protein sequence ID" value="KXU36645.1"/>
    <property type="molecule type" value="Genomic_DNA"/>
</dbReference>
<feature type="region of interest" description="Disordered" evidence="1">
    <location>
        <begin position="50"/>
        <end position="69"/>
    </location>
</feature>
<feature type="region of interest" description="Disordered" evidence="1">
    <location>
        <begin position="1"/>
        <end position="38"/>
    </location>
</feature>
<keyword evidence="3" id="KW-1185">Reference proteome</keyword>
<organism evidence="2 3">
    <name type="scientific">Cephaloticoccus primus</name>
    <dbReference type="NCBI Taxonomy" id="1548207"/>
    <lineage>
        <taxon>Bacteria</taxon>
        <taxon>Pseudomonadati</taxon>
        <taxon>Verrucomicrobiota</taxon>
        <taxon>Opitutia</taxon>
        <taxon>Opitutales</taxon>
        <taxon>Opitutaceae</taxon>
        <taxon>Cephaloticoccus</taxon>
    </lineage>
</organism>
<sequence length="109" mass="11165">MSAPAPGALSDEDAASASFAAPDDDVPIGPSEEEESAYLAEEAASGYGRGAGFGLSAAEGEPEATFAGPLPSLASLQEKISPATLALIDELFRAKFTRVQRVHAKDLKS</sequence>
<dbReference type="OrthoDB" id="10006166at2"/>
<feature type="compositionally biased region" description="Acidic residues" evidence="1">
    <location>
        <begin position="22"/>
        <end position="36"/>
    </location>
</feature>
<dbReference type="Proteomes" id="UP000070058">
    <property type="component" value="Unassembled WGS sequence"/>
</dbReference>
<protein>
    <submittedName>
        <fullName evidence="2">Uncharacterized protein</fullName>
    </submittedName>
</protein>
<accession>A0A139SPV7</accession>
<dbReference type="AlphaFoldDB" id="A0A139SPV7"/>
<reference evidence="3" key="1">
    <citation type="submission" date="2016-02" db="EMBL/GenBank/DDBJ databases">
        <authorList>
            <person name="Sanders J.G."/>
            <person name="Lin J.Y."/>
            <person name="Wertz J.T."/>
            <person name="Russell J.A."/>
            <person name="Moreau C.S."/>
            <person name="Powell S."/>
        </authorList>
    </citation>
    <scope>NUCLEOTIDE SEQUENCE [LARGE SCALE GENOMIC DNA]</scope>
    <source>
        <strain evidence="3">CAG34</strain>
    </source>
</reference>
<name>A0A139SPV7_9BACT</name>
<gene>
    <name evidence="2" type="ORF">AXK11_03695</name>
</gene>
<evidence type="ECO:0000313" key="2">
    <source>
        <dbReference type="EMBL" id="KXU36645.1"/>
    </source>
</evidence>